<dbReference type="AlphaFoldDB" id="A0A6A4NX72"/>
<reference evidence="3" key="1">
    <citation type="journal article" date="2020" name="Nat. Commun.">
        <title>Genome sequence of the cluster root forming white lupin.</title>
        <authorList>
            <person name="Hufnagel B."/>
            <person name="Marques A."/>
            <person name="Soriano A."/>
            <person name="Marques L."/>
            <person name="Divol F."/>
            <person name="Doumas P."/>
            <person name="Sallet E."/>
            <person name="Mancinotti D."/>
            <person name="Carrere S."/>
            <person name="Marande W."/>
            <person name="Arribat S."/>
            <person name="Keller J."/>
            <person name="Huneau C."/>
            <person name="Blein T."/>
            <person name="Aime D."/>
            <person name="Laguerre M."/>
            <person name="Taylor J."/>
            <person name="Schubert V."/>
            <person name="Nelson M."/>
            <person name="Geu-Flores F."/>
            <person name="Crespi M."/>
            <person name="Gallardo-Guerrero K."/>
            <person name="Delaux P.-M."/>
            <person name="Salse J."/>
            <person name="Berges H."/>
            <person name="Guyot R."/>
            <person name="Gouzy J."/>
            <person name="Peret B."/>
        </authorList>
    </citation>
    <scope>NUCLEOTIDE SEQUENCE [LARGE SCALE GENOMIC DNA]</scope>
    <source>
        <strain evidence="3">cv. Amiga</strain>
    </source>
</reference>
<organism evidence="2 3">
    <name type="scientific">Lupinus albus</name>
    <name type="common">White lupine</name>
    <name type="synonym">Lupinus termis</name>
    <dbReference type="NCBI Taxonomy" id="3870"/>
    <lineage>
        <taxon>Eukaryota</taxon>
        <taxon>Viridiplantae</taxon>
        <taxon>Streptophyta</taxon>
        <taxon>Embryophyta</taxon>
        <taxon>Tracheophyta</taxon>
        <taxon>Spermatophyta</taxon>
        <taxon>Magnoliopsida</taxon>
        <taxon>eudicotyledons</taxon>
        <taxon>Gunneridae</taxon>
        <taxon>Pentapetalae</taxon>
        <taxon>rosids</taxon>
        <taxon>fabids</taxon>
        <taxon>Fabales</taxon>
        <taxon>Fabaceae</taxon>
        <taxon>Papilionoideae</taxon>
        <taxon>50 kb inversion clade</taxon>
        <taxon>genistoids sensu lato</taxon>
        <taxon>core genistoids</taxon>
        <taxon>Genisteae</taxon>
        <taxon>Lupinus</taxon>
    </lineage>
</organism>
<dbReference type="EMBL" id="WOCE01000019">
    <property type="protein sequence ID" value="KAE9591969.1"/>
    <property type="molecule type" value="Genomic_DNA"/>
</dbReference>
<proteinExistence type="predicted"/>
<evidence type="ECO:0000313" key="3">
    <source>
        <dbReference type="Proteomes" id="UP000447434"/>
    </source>
</evidence>
<protein>
    <submittedName>
        <fullName evidence="2">Uncharacterized protein</fullName>
    </submittedName>
</protein>
<feature type="transmembrane region" description="Helical" evidence="1">
    <location>
        <begin position="5"/>
        <end position="26"/>
    </location>
</feature>
<evidence type="ECO:0000313" key="2">
    <source>
        <dbReference type="EMBL" id="KAE9591969.1"/>
    </source>
</evidence>
<gene>
    <name evidence="2" type="ORF">Lalb_Chr19g0124291</name>
</gene>
<name>A0A6A4NX72_LUPAL</name>
<keyword evidence="1" id="KW-0812">Transmembrane</keyword>
<dbReference type="Proteomes" id="UP000447434">
    <property type="component" value="Chromosome 19"/>
</dbReference>
<keyword evidence="1" id="KW-0472">Membrane</keyword>
<accession>A0A6A4NX72</accession>
<keyword evidence="3" id="KW-1185">Reference proteome</keyword>
<keyword evidence="1" id="KW-1133">Transmembrane helix</keyword>
<comment type="caution">
    <text evidence="2">The sequence shown here is derived from an EMBL/GenBank/DDBJ whole genome shotgun (WGS) entry which is preliminary data.</text>
</comment>
<sequence length="99" mass="11745">MPLHIFILFTWGYFGNLLSHFLFLIFSPPPLFQRSNLQVKSSLISHCSILFKSLDHLLQGNRIFLYLPLLLIFFSFFTDLIIFILFFLFICKNAIFNIH</sequence>
<feature type="transmembrane region" description="Helical" evidence="1">
    <location>
        <begin position="63"/>
        <end position="90"/>
    </location>
</feature>
<evidence type="ECO:0000256" key="1">
    <source>
        <dbReference type="SAM" id="Phobius"/>
    </source>
</evidence>